<evidence type="ECO:0000313" key="4">
    <source>
        <dbReference type="Proteomes" id="UP000275267"/>
    </source>
</evidence>
<reference evidence="4" key="1">
    <citation type="journal article" date="2019" name="Nat. Commun.">
        <title>The genome of broomcorn millet.</title>
        <authorList>
            <person name="Zou C."/>
            <person name="Miki D."/>
            <person name="Li D."/>
            <person name="Tang Q."/>
            <person name="Xiao L."/>
            <person name="Rajput S."/>
            <person name="Deng P."/>
            <person name="Jia W."/>
            <person name="Huang R."/>
            <person name="Zhang M."/>
            <person name="Sun Y."/>
            <person name="Hu J."/>
            <person name="Fu X."/>
            <person name="Schnable P.S."/>
            <person name="Li F."/>
            <person name="Zhang H."/>
            <person name="Feng B."/>
            <person name="Zhu X."/>
            <person name="Liu R."/>
            <person name="Schnable J.C."/>
            <person name="Zhu J.-K."/>
            <person name="Zhang H."/>
        </authorList>
    </citation>
    <scope>NUCLEOTIDE SEQUENCE [LARGE SCALE GENOMIC DNA]</scope>
</reference>
<dbReference type="STRING" id="4540.A0A3L6PWM4"/>
<dbReference type="InterPro" id="IPR032474">
    <property type="entry name" value="Argonaute_N"/>
</dbReference>
<gene>
    <name evidence="3" type="ORF">C2845_PM16G15980</name>
</gene>
<proteinExistence type="predicted"/>
<protein>
    <recommendedName>
        <fullName evidence="2">Protein argonaute N-terminal domain-containing protein</fullName>
    </recommendedName>
</protein>
<feature type="region of interest" description="Disordered" evidence="1">
    <location>
        <begin position="1"/>
        <end position="26"/>
    </location>
</feature>
<evidence type="ECO:0000313" key="3">
    <source>
        <dbReference type="EMBL" id="RLM66035.1"/>
    </source>
</evidence>
<dbReference type="AlphaFoldDB" id="A0A3L6PWM4"/>
<accession>A0A3L6PWM4</accession>
<evidence type="ECO:0000256" key="1">
    <source>
        <dbReference type="SAM" id="MobiDB-lite"/>
    </source>
</evidence>
<dbReference type="EMBL" id="PQIB02000015">
    <property type="protein sequence ID" value="RLM66035.1"/>
    <property type="molecule type" value="Genomic_DNA"/>
</dbReference>
<evidence type="ECO:0000259" key="2">
    <source>
        <dbReference type="Pfam" id="PF16486"/>
    </source>
</evidence>
<dbReference type="Proteomes" id="UP000275267">
    <property type="component" value="Unassembled WGS sequence"/>
</dbReference>
<keyword evidence="4" id="KW-1185">Reference proteome</keyword>
<feature type="domain" description="Protein argonaute N-terminal" evidence="2">
    <location>
        <begin position="13"/>
        <end position="81"/>
    </location>
</feature>
<name>A0A3L6PWM4_PANMI</name>
<comment type="caution">
    <text evidence="3">The sequence shown here is derived from an EMBL/GenBank/DDBJ whole genome shotgun (WGS) entry which is preliminary data.</text>
</comment>
<organism evidence="3 4">
    <name type="scientific">Panicum miliaceum</name>
    <name type="common">Proso millet</name>
    <name type="synonym">Broomcorn millet</name>
    <dbReference type="NCBI Taxonomy" id="4540"/>
    <lineage>
        <taxon>Eukaryota</taxon>
        <taxon>Viridiplantae</taxon>
        <taxon>Streptophyta</taxon>
        <taxon>Embryophyta</taxon>
        <taxon>Tracheophyta</taxon>
        <taxon>Spermatophyta</taxon>
        <taxon>Magnoliopsida</taxon>
        <taxon>Liliopsida</taxon>
        <taxon>Poales</taxon>
        <taxon>Poaceae</taxon>
        <taxon>PACMAD clade</taxon>
        <taxon>Panicoideae</taxon>
        <taxon>Panicodae</taxon>
        <taxon>Paniceae</taxon>
        <taxon>Panicinae</taxon>
        <taxon>Panicum</taxon>
        <taxon>Panicum sect. Panicum</taxon>
    </lineage>
</organism>
<sequence length="274" mass="31422">MRSSAPGNSHHGHYPSVSINPEPKSRTTNKRVLNELIRLHAKTALGSKLSAYDGSKCLHTAGTTPFSSQEFVVTLVDPEKDNKRCYNLAPLIHSGGLLNVLSCRHINQFSEYWSHDQCWPSVIPEVIVCRPIVMMHYRQLDEILGEFMKLFEHVMLPPTPRKPNMKDNFVSFLNGFSRYIIHALLVCVCREGQEVRNICWGGSFELKDIWMSQGHLKINPNLEFHQYNLDDACRDYEKLHTLIQSTFHDPAIQGHPWCIYCSRKNLPCLCLATF</sequence>
<dbReference type="Pfam" id="PF16486">
    <property type="entry name" value="ArgoN"/>
    <property type="match status" value="1"/>
</dbReference>